<protein>
    <recommendedName>
        <fullName evidence="7">Endolytic murein transglycosylase</fullName>
        <ecNumber evidence="7">4.2.2.29</ecNumber>
    </recommendedName>
    <alternativeName>
        <fullName evidence="7">Peptidoglycan lytic transglycosylase</fullName>
    </alternativeName>
    <alternativeName>
        <fullName evidence="7">Peptidoglycan polymerization terminase</fullName>
    </alternativeName>
</protein>
<evidence type="ECO:0000256" key="5">
    <source>
        <dbReference type="ARBA" id="ARBA00023239"/>
    </source>
</evidence>
<dbReference type="HOGENOM" id="CLU_025574_0_0_5"/>
<evidence type="ECO:0000256" key="3">
    <source>
        <dbReference type="ARBA" id="ARBA00022989"/>
    </source>
</evidence>
<dbReference type="Gene3D" id="3.30.160.60">
    <property type="entry name" value="Classic Zinc Finger"/>
    <property type="match status" value="1"/>
</dbReference>
<gene>
    <name evidence="7" type="primary">mltG</name>
    <name evidence="8" type="ORF">P856_392</name>
</gene>
<dbReference type="PROSITE" id="PS51257">
    <property type="entry name" value="PROKAR_LIPOPROTEIN"/>
    <property type="match status" value="1"/>
</dbReference>
<evidence type="ECO:0000256" key="6">
    <source>
        <dbReference type="ARBA" id="ARBA00023316"/>
    </source>
</evidence>
<dbReference type="PANTHER" id="PTHR30518:SF2">
    <property type="entry name" value="ENDOLYTIC MUREIN TRANSGLYCOSYLASE"/>
    <property type="match status" value="1"/>
</dbReference>
<keyword evidence="3 7" id="KW-1133">Transmembrane helix</keyword>
<dbReference type="AlphaFoldDB" id="V9TV87"/>
<organism evidence="8 9">
    <name type="scientific">Candidatus Endolissoclinum faulkneri L5</name>
    <dbReference type="NCBI Taxonomy" id="1401328"/>
    <lineage>
        <taxon>Bacteria</taxon>
        <taxon>Pseudomonadati</taxon>
        <taxon>Pseudomonadota</taxon>
        <taxon>Alphaproteobacteria</taxon>
        <taxon>Rhodospirillales</taxon>
        <taxon>Rhodospirillaceae</taxon>
        <taxon>Candidatus Endolissoclinum</taxon>
    </lineage>
</organism>
<keyword evidence="2 7" id="KW-0812">Transmembrane</keyword>
<dbReference type="STRING" id="1401328.P856_392"/>
<comment type="function">
    <text evidence="7">Functions as a peptidoglycan terminase that cleaves nascent peptidoglycan strands endolytically to terminate their elongation.</text>
</comment>
<keyword evidence="6 7" id="KW-0961">Cell wall biogenesis/degradation</keyword>
<comment type="catalytic activity">
    <reaction evidence="7">
        <text>a peptidoglycan chain = a peptidoglycan chain with N-acetyl-1,6-anhydromuramyl-[peptide] at the reducing end + a peptidoglycan chain with N-acetylglucosamine at the non-reducing end.</text>
        <dbReference type="EC" id="4.2.2.29"/>
    </reaction>
</comment>
<name>V9TV87_9PROT</name>
<dbReference type="Proteomes" id="UP000018700">
    <property type="component" value="Chromosome"/>
</dbReference>
<evidence type="ECO:0000256" key="4">
    <source>
        <dbReference type="ARBA" id="ARBA00023136"/>
    </source>
</evidence>
<proteinExistence type="inferred from homology"/>
<dbReference type="EMBL" id="CP006745">
    <property type="protein sequence ID" value="AHC73613.1"/>
    <property type="molecule type" value="Genomic_DNA"/>
</dbReference>
<dbReference type="GO" id="GO:0009252">
    <property type="term" value="P:peptidoglycan biosynthetic process"/>
    <property type="evidence" value="ECO:0007669"/>
    <property type="project" value="UniProtKB-UniRule"/>
</dbReference>
<evidence type="ECO:0000313" key="8">
    <source>
        <dbReference type="EMBL" id="AHC73613.1"/>
    </source>
</evidence>
<dbReference type="HAMAP" id="MF_02065">
    <property type="entry name" value="MltG"/>
    <property type="match status" value="1"/>
</dbReference>
<evidence type="ECO:0000256" key="7">
    <source>
        <dbReference type="HAMAP-Rule" id="MF_02065"/>
    </source>
</evidence>
<sequence>MYSRIFFLTLTLLFLLAFFITMACCSWIKFTRPGPLVAATNLIIPVGSNIKAIADLLMEAGVISDISVFVLGARVTGKTRTLKAGEFAFPAAISQQGVLKILEKGTVVAHHLTVAEGLSVINIVAIINATQGLSGEIHDMPLEGTLLPETYYYVYGDKRADIINRMRLAMDRTVNELWKRRDPALPIATSKEALILASIVEKETKIEAERPLVASVFVNRLNFRMKLQSDPTVVYGISGGECLNRPLNKTDLRLHTPYNTYIISGLPPGPISNPGVASIAAVLQPAKTDYLYFVADGKGGHAFSSTLFQHNHNVSDWRKQQKNSAYSLYN</sequence>
<evidence type="ECO:0000256" key="1">
    <source>
        <dbReference type="ARBA" id="ARBA00022475"/>
    </source>
</evidence>
<keyword evidence="7" id="KW-0997">Cell inner membrane</keyword>
<keyword evidence="9" id="KW-1185">Reference proteome</keyword>
<accession>V9TV87</accession>
<dbReference type="Pfam" id="PF02618">
    <property type="entry name" value="YceG"/>
    <property type="match status" value="1"/>
</dbReference>
<dbReference type="PANTHER" id="PTHR30518">
    <property type="entry name" value="ENDOLYTIC MUREIN TRANSGLYCOSYLASE"/>
    <property type="match status" value="1"/>
</dbReference>
<dbReference type="GO" id="GO:0071555">
    <property type="term" value="P:cell wall organization"/>
    <property type="evidence" value="ECO:0007669"/>
    <property type="project" value="UniProtKB-KW"/>
</dbReference>
<dbReference type="OrthoDB" id="9814591at2"/>
<dbReference type="Gene3D" id="3.30.1490.480">
    <property type="entry name" value="Endolytic murein transglycosylase"/>
    <property type="match status" value="1"/>
</dbReference>
<reference evidence="8 9" key="1">
    <citation type="journal article" date="2013" name="PLoS ONE">
        <title>Bacterial endosymbiosis in a chordate host: long-term co-evolution and conservation of secondary metabolism.</title>
        <authorList>
            <person name="Kwan J.C."/>
            <person name="Schmidt E.W."/>
        </authorList>
    </citation>
    <scope>NUCLEOTIDE SEQUENCE [LARGE SCALE GENOMIC DNA]</scope>
    <source>
        <strain evidence="9">faulkneri L5</strain>
    </source>
</reference>
<dbReference type="NCBIfam" id="TIGR00247">
    <property type="entry name" value="endolytic transglycosylase MltG"/>
    <property type="match status" value="1"/>
</dbReference>
<keyword evidence="4 7" id="KW-0472">Membrane</keyword>
<feature type="site" description="Important for catalytic activity" evidence="7">
    <location>
        <position position="203"/>
    </location>
</feature>
<dbReference type="CDD" id="cd08010">
    <property type="entry name" value="MltG_like"/>
    <property type="match status" value="1"/>
</dbReference>
<keyword evidence="5 7" id="KW-0456">Lyase</keyword>
<evidence type="ECO:0000313" key="9">
    <source>
        <dbReference type="Proteomes" id="UP000018700"/>
    </source>
</evidence>
<dbReference type="InterPro" id="IPR003770">
    <property type="entry name" value="MLTG-like"/>
</dbReference>
<dbReference type="KEGG" id="efk:P856_392"/>
<dbReference type="PATRIC" id="fig|1401328.3.peg.384"/>
<keyword evidence="1 7" id="KW-1003">Cell membrane</keyword>
<evidence type="ECO:0000256" key="2">
    <source>
        <dbReference type="ARBA" id="ARBA00022692"/>
    </source>
</evidence>
<dbReference type="GO" id="GO:0008932">
    <property type="term" value="F:lytic endotransglycosylase activity"/>
    <property type="evidence" value="ECO:0007669"/>
    <property type="project" value="UniProtKB-UniRule"/>
</dbReference>
<dbReference type="eggNOG" id="COG1559">
    <property type="taxonomic scope" value="Bacteria"/>
</dbReference>
<dbReference type="GO" id="GO:0005886">
    <property type="term" value="C:plasma membrane"/>
    <property type="evidence" value="ECO:0007669"/>
    <property type="project" value="UniProtKB-UniRule"/>
</dbReference>
<dbReference type="EC" id="4.2.2.29" evidence="7"/>
<comment type="similarity">
    <text evidence="7">Belongs to the transglycosylase MltG family.</text>
</comment>